<organism evidence="5 6">
    <name type="scientific">Brevibacillus ruminantium</name>
    <dbReference type="NCBI Taxonomy" id="2950604"/>
    <lineage>
        <taxon>Bacteria</taxon>
        <taxon>Bacillati</taxon>
        <taxon>Bacillota</taxon>
        <taxon>Bacilli</taxon>
        <taxon>Bacillales</taxon>
        <taxon>Paenibacillaceae</taxon>
        <taxon>Brevibacillus</taxon>
    </lineage>
</organism>
<dbReference type="PANTHER" id="PTHR33154:SF33">
    <property type="entry name" value="TRANSCRIPTIONAL REPRESSOR SDPR"/>
    <property type="match status" value="1"/>
</dbReference>
<name>A0ABY4WBZ2_9BACL</name>
<dbReference type="Proteomes" id="UP001056500">
    <property type="component" value="Chromosome"/>
</dbReference>
<evidence type="ECO:0000256" key="1">
    <source>
        <dbReference type="ARBA" id="ARBA00023015"/>
    </source>
</evidence>
<accession>A0ABY4WBZ2</accession>
<keyword evidence="3" id="KW-0804">Transcription</keyword>
<dbReference type="SUPFAM" id="SSF46785">
    <property type="entry name" value="Winged helix' DNA-binding domain"/>
    <property type="match status" value="1"/>
</dbReference>
<evidence type="ECO:0000256" key="3">
    <source>
        <dbReference type="ARBA" id="ARBA00023163"/>
    </source>
</evidence>
<evidence type="ECO:0000256" key="2">
    <source>
        <dbReference type="ARBA" id="ARBA00023125"/>
    </source>
</evidence>
<dbReference type="RefSeq" id="WP_251871690.1">
    <property type="nucleotide sequence ID" value="NZ_CP098755.1"/>
</dbReference>
<reference evidence="5" key="1">
    <citation type="submission" date="2022-06" db="EMBL/GenBank/DDBJ databases">
        <title>Genome sequencing of Brevibacillus sp. BB3-R1.</title>
        <authorList>
            <person name="Heo J."/>
            <person name="Lee D."/>
            <person name="Won M."/>
            <person name="Han B.-H."/>
            <person name="Hong S.-B."/>
            <person name="Kwon S.-W."/>
        </authorList>
    </citation>
    <scope>NUCLEOTIDE SEQUENCE</scope>
    <source>
        <strain evidence="5">BB3-R1</strain>
    </source>
</reference>
<evidence type="ECO:0000259" key="4">
    <source>
        <dbReference type="PROSITE" id="PS50987"/>
    </source>
</evidence>
<dbReference type="SMART" id="SM00418">
    <property type="entry name" value="HTH_ARSR"/>
    <property type="match status" value="1"/>
</dbReference>
<protein>
    <submittedName>
        <fullName evidence="5">Winged helix-turn-helix domain-containing protein</fullName>
    </submittedName>
</protein>
<gene>
    <name evidence="5" type="ORF">NDK47_20895</name>
</gene>
<dbReference type="InterPro" id="IPR011991">
    <property type="entry name" value="ArsR-like_HTH"/>
</dbReference>
<dbReference type="InterPro" id="IPR036390">
    <property type="entry name" value="WH_DNA-bd_sf"/>
</dbReference>
<proteinExistence type="predicted"/>
<dbReference type="CDD" id="cd00090">
    <property type="entry name" value="HTH_ARSR"/>
    <property type="match status" value="1"/>
</dbReference>
<evidence type="ECO:0000313" key="5">
    <source>
        <dbReference type="EMBL" id="USG64578.1"/>
    </source>
</evidence>
<dbReference type="PANTHER" id="PTHR33154">
    <property type="entry name" value="TRANSCRIPTIONAL REGULATOR, ARSR FAMILY"/>
    <property type="match status" value="1"/>
</dbReference>
<dbReference type="Pfam" id="PF01022">
    <property type="entry name" value="HTH_5"/>
    <property type="match status" value="1"/>
</dbReference>
<dbReference type="InterPro" id="IPR001845">
    <property type="entry name" value="HTH_ArsR_DNA-bd_dom"/>
</dbReference>
<evidence type="ECO:0000313" key="6">
    <source>
        <dbReference type="Proteomes" id="UP001056500"/>
    </source>
</evidence>
<dbReference type="PROSITE" id="PS50987">
    <property type="entry name" value="HTH_ARSR_2"/>
    <property type="match status" value="1"/>
</dbReference>
<feature type="domain" description="HTH arsR-type" evidence="4">
    <location>
        <begin position="210"/>
        <end position="308"/>
    </location>
</feature>
<sequence>MNKLYSIDIEFSLVYECLVSFYAYVNQKEAKNLQLGAEWREQTKQRLPASFASELEDERWEVLHRVVLLAAQSPAKESVEQFLDWLAGLPAGEMYERLAPWVDSIPLNLGEIRDQSLRLLTRWHEHYFSHIPKQRWERLRESAAILQKRAASVEAPALIDEATNGIWIEPSDHLKRVVLVPQAHCAPTTILDFHRGMATVLYPVIDGEIIKEDTLKQLLMLTQCLADEKRLLILQTLAEKNASLRDLQQAVSLAKSTVHHHVTALRRAGLIRAHYLDSTTAQSYSLRTSALNRLPHLLSDFLQKGGGR</sequence>
<dbReference type="InterPro" id="IPR036388">
    <property type="entry name" value="WH-like_DNA-bd_sf"/>
</dbReference>
<keyword evidence="6" id="KW-1185">Reference proteome</keyword>
<keyword evidence="1" id="KW-0805">Transcription regulation</keyword>
<dbReference type="Gene3D" id="1.10.10.10">
    <property type="entry name" value="Winged helix-like DNA-binding domain superfamily/Winged helix DNA-binding domain"/>
    <property type="match status" value="1"/>
</dbReference>
<dbReference type="EMBL" id="CP098755">
    <property type="protein sequence ID" value="USG64578.1"/>
    <property type="molecule type" value="Genomic_DNA"/>
</dbReference>
<dbReference type="InterPro" id="IPR051081">
    <property type="entry name" value="HTH_MetalResp_TranReg"/>
</dbReference>
<keyword evidence="2" id="KW-0238">DNA-binding</keyword>